<feature type="compositionally biased region" description="Polar residues" evidence="1">
    <location>
        <begin position="1"/>
        <end position="18"/>
    </location>
</feature>
<dbReference type="AlphaFoldDB" id="A0AAV0J8X6"/>
<comment type="caution">
    <text evidence="2">The sequence shown here is derived from an EMBL/GenBank/DDBJ whole genome shotgun (WGS) entry which is preliminary data.</text>
</comment>
<protein>
    <submittedName>
        <fullName evidence="2">Uncharacterized protein</fullName>
    </submittedName>
</protein>
<dbReference type="EMBL" id="CAMGYJ010000004">
    <property type="protein sequence ID" value="CAI0406299.1"/>
    <property type="molecule type" value="Genomic_DNA"/>
</dbReference>
<dbReference type="Proteomes" id="UP001154282">
    <property type="component" value="Unassembled WGS sequence"/>
</dbReference>
<gene>
    <name evidence="2" type="ORF">LITE_LOCUS13158</name>
</gene>
<evidence type="ECO:0000313" key="3">
    <source>
        <dbReference type="Proteomes" id="UP001154282"/>
    </source>
</evidence>
<feature type="region of interest" description="Disordered" evidence="1">
    <location>
        <begin position="1"/>
        <end position="21"/>
    </location>
</feature>
<accession>A0AAV0J8X6</accession>
<keyword evidence="3" id="KW-1185">Reference proteome</keyword>
<name>A0AAV0J8X6_9ROSI</name>
<evidence type="ECO:0000313" key="2">
    <source>
        <dbReference type="EMBL" id="CAI0406299.1"/>
    </source>
</evidence>
<proteinExistence type="predicted"/>
<organism evidence="2 3">
    <name type="scientific">Linum tenue</name>
    <dbReference type="NCBI Taxonomy" id="586396"/>
    <lineage>
        <taxon>Eukaryota</taxon>
        <taxon>Viridiplantae</taxon>
        <taxon>Streptophyta</taxon>
        <taxon>Embryophyta</taxon>
        <taxon>Tracheophyta</taxon>
        <taxon>Spermatophyta</taxon>
        <taxon>Magnoliopsida</taxon>
        <taxon>eudicotyledons</taxon>
        <taxon>Gunneridae</taxon>
        <taxon>Pentapetalae</taxon>
        <taxon>rosids</taxon>
        <taxon>fabids</taxon>
        <taxon>Malpighiales</taxon>
        <taxon>Linaceae</taxon>
        <taxon>Linum</taxon>
    </lineage>
</organism>
<evidence type="ECO:0000256" key="1">
    <source>
        <dbReference type="SAM" id="MobiDB-lite"/>
    </source>
</evidence>
<sequence>MSLSDGFTSCGHSASEQSGGRRATALLHSSAMTSVATLSISMTVAALIRSLEATFSRGNVRRFDFQFFSHFLCPLRHFDARKL</sequence>
<reference evidence="2" key="1">
    <citation type="submission" date="2022-08" db="EMBL/GenBank/DDBJ databases">
        <authorList>
            <person name="Gutierrez-Valencia J."/>
        </authorList>
    </citation>
    <scope>NUCLEOTIDE SEQUENCE</scope>
</reference>